<accession>A0A6A0ANX2</accession>
<name>A0A6A0ANX2_HAELA</name>
<keyword evidence="2" id="KW-1185">Reference proteome</keyword>
<comment type="caution">
    <text evidence="1">The sequence shown here is derived from an EMBL/GenBank/DDBJ whole genome shotgun (WGS) entry which is preliminary data.</text>
</comment>
<evidence type="ECO:0000313" key="1">
    <source>
        <dbReference type="EMBL" id="GFH33564.1"/>
    </source>
</evidence>
<dbReference type="EMBL" id="BLLF01008926">
    <property type="protein sequence ID" value="GFH33564.1"/>
    <property type="molecule type" value="Genomic_DNA"/>
</dbReference>
<organism evidence="1 2">
    <name type="scientific">Haematococcus lacustris</name>
    <name type="common">Green alga</name>
    <name type="synonym">Haematococcus pluvialis</name>
    <dbReference type="NCBI Taxonomy" id="44745"/>
    <lineage>
        <taxon>Eukaryota</taxon>
        <taxon>Viridiplantae</taxon>
        <taxon>Chlorophyta</taxon>
        <taxon>core chlorophytes</taxon>
        <taxon>Chlorophyceae</taxon>
        <taxon>CS clade</taxon>
        <taxon>Chlamydomonadales</taxon>
        <taxon>Haematococcaceae</taxon>
        <taxon>Haematococcus</taxon>
    </lineage>
</organism>
<proteinExistence type="predicted"/>
<dbReference type="Proteomes" id="UP000485058">
    <property type="component" value="Unassembled WGS sequence"/>
</dbReference>
<gene>
    <name evidence="1" type="ORF">HaLaN_32954</name>
</gene>
<sequence length="111" mass="12116">MPRRVVIARQSLSDECAVPDGYKGQPALSVLLVSQPLSGGRVSACVDAQQKLRLIMCVSLGASAAGGWHDQWEQWEYHKHRQACISLVCLRLFQDSPVPLSIEVSKASTVV</sequence>
<evidence type="ECO:0000313" key="2">
    <source>
        <dbReference type="Proteomes" id="UP000485058"/>
    </source>
</evidence>
<reference evidence="1 2" key="1">
    <citation type="submission" date="2020-02" db="EMBL/GenBank/DDBJ databases">
        <title>Draft genome sequence of Haematococcus lacustris strain NIES-144.</title>
        <authorList>
            <person name="Morimoto D."/>
            <person name="Nakagawa S."/>
            <person name="Yoshida T."/>
            <person name="Sawayama S."/>
        </authorList>
    </citation>
    <scope>NUCLEOTIDE SEQUENCE [LARGE SCALE GENOMIC DNA]</scope>
    <source>
        <strain evidence="1 2">NIES-144</strain>
    </source>
</reference>
<dbReference type="AlphaFoldDB" id="A0A6A0ANX2"/>
<protein>
    <submittedName>
        <fullName evidence="1">Uncharacterized protein</fullName>
    </submittedName>
</protein>